<keyword evidence="3" id="KW-1185">Reference proteome</keyword>
<dbReference type="PANTHER" id="PTHR48413">
    <property type="match status" value="1"/>
</dbReference>
<dbReference type="PANTHER" id="PTHR48413:SF1">
    <property type="entry name" value="PROTEIN HEAT-STRESS-ASSOCIATED 32"/>
    <property type="match status" value="1"/>
</dbReference>
<dbReference type="Pfam" id="PF02679">
    <property type="entry name" value="ComA"/>
    <property type="match status" value="1"/>
</dbReference>
<dbReference type="AlphaFoldDB" id="A0A9X0HID8"/>
<evidence type="ECO:0000313" key="2">
    <source>
        <dbReference type="EMBL" id="KUG06407.1"/>
    </source>
</evidence>
<proteinExistence type="inferred from homology"/>
<reference evidence="2 3" key="1">
    <citation type="submission" date="2015-11" db="EMBL/GenBank/DDBJ databases">
        <title>Solirubrum puertoriconensis gen. nov. an environmental bacteria isolated in Puerto Rico.</title>
        <authorList>
            <person name="Cuebas-Irizarry M.F."/>
            <person name="Montalvo-Rodriguez R."/>
        </authorList>
    </citation>
    <scope>NUCLEOTIDE SEQUENCE [LARGE SCALE GENOMIC DNA]</scope>
    <source>
        <strain evidence="2 3">MC1A</strain>
    </source>
</reference>
<organism evidence="2 3">
    <name type="scientific">Solirubrum puertoriconensis</name>
    <dbReference type="NCBI Taxonomy" id="1751427"/>
    <lineage>
        <taxon>Bacteria</taxon>
        <taxon>Pseudomonadati</taxon>
        <taxon>Bacteroidota</taxon>
        <taxon>Cytophagia</taxon>
        <taxon>Cytophagales</taxon>
    </lineage>
</organism>
<dbReference type="Proteomes" id="UP000054223">
    <property type="component" value="Unassembled WGS sequence"/>
</dbReference>
<sequence>MNYDLTQIPERTEKPREQGFTMVMDKGLSVREVEDFLEVGAAYTDIVKLGWATSFVTPNLRPKLEAYKAAGIPVYFGGTLFEAFIIRGQFDDYRRLLDQFGMEYAEVSDGSIELDHDQKCEFIRQLSGQVKVLSEVGSKDAEKIIPPYKWISQMQTELEAGALKVIGEAREGGNVGLFRSTGEVRSGLVEEILTKIPSERILWEAPQKAQQVWFVKLLGANVNLGNIAPSEVVSLETIRLGLRGDTFSHFLDMDAVDPMFKPSEKPGAKPGTSMPRG</sequence>
<dbReference type="InterPro" id="IPR003830">
    <property type="entry name" value="ComA_synth"/>
</dbReference>
<dbReference type="SUPFAM" id="SSF102110">
    <property type="entry name" value="(2r)-phospho-3-sulfolactate synthase ComA"/>
    <property type="match status" value="1"/>
</dbReference>
<comment type="caution">
    <text evidence="2">The sequence shown here is derived from an EMBL/GenBank/DDBJ whole genome shotgun (WGS) entry which is preliminary data.</text>
</comment>
<comment type="similarity">
    <text evidence="1">Belongs to the phosphosulfolactate synthase family.</text>
</comment>
<dbReference type="EMBL" id="LNAL01000008">
    <property type="protein sequence ID" value="KUG06407.1"/>
    <property type="molecule type" value="Genomic_DNA"/>
</dbReference>
<evidence type="ECO:0000313" key="3">
    <source>
        <dbReference type="Proteomes" id="UP000054223"/>
    </source>
</evidence>
<evidence type="ECO:0000256" key="1">
    <source>
        <dbReference type="ARBA" id="ARBA00010424"/>
    </source>
</evidence>
<dbReference type="RefSeq" id="WP_059072104.1">
    <property type="nucleotide sequence ID" value="NZ_LNAL01000008.1"/>
</dbReference>
<accession>A0A9X0HID8</accession>
<dbReference type="Gene3D" id="3.20.20.70">
    <property type="entry name" value="Aldolase class I"/>
    <property type="match status" value="1"/>
</dbReference>
<dbReference type="OrthoDB" id="7809088at2"/>
<dbReference type="InterPro" id="IPR036112">
    <property type="entry name" value="ComA_synth_sf"/>
</dbReference>
<dbReference type="InterPro" id="IPR013785">
    <property type="entry name" value="Aldolase_TIM"/>
</dbReference>
<protein>
    <submittedName>
        <fullName evidence="2">Phosphosulfolactate synthase</fullName>
    </submittedName>
</protein>
<gene>
    <name evidence="2" type="ORF">ASU33_03355</name>
</gene>
<name>A0A9X0HID8_SOLP1</name>